<dbReference type="SMART" id="SM00382">
    <property type="entry name" value="AAA"/>
    <property type="match status" value="1"/>
</dbReference>
<dbReference type="AlphaFoldDB" id="A0A3D4SX33"/>
<dbReference type="InterPro" id="IPR027417">
    <property type="entry name" value="P-loop_NTPase"/>
</dbReference>
<evidence type="ECO:0000256" key="2">
    <source>
        <dbReference type="ARBA" id="ARBA00022741"/>
    </source>
</evidence>
<dbReference type="RefSeq" id="WP_273051176.1">
    <property type="nucleotide sequence ID" value="NZ_DAITTW010000017.1"/>
</dbReference>
<keyword evidence="2" id="KW-0547">Nucleotide-binding</keyword>
<accession>A0A3D4SX33</accession>
<dbReference type="GO" id="GO:0005524">
    <property type="term" value="F:ATP binding"/>
    <property type="evidence" value="ECO:0007669"/>
    <property type="project" value="UniProtKB-KW"/>
</dbReference>
<organism evidence="5 6">
    <name type="scientific">Corynebacterium nuruki</name>
    <dbReference type="NCBI Taxonomy" id="1032851"/>
    <lineage>
        <taxon>Bacteria</taxon>
        <taxon>Bacillati</taxon>
        <taxon>Actinomycetota</taxon>
        <taxon>Actinomycetes</taxon>
        <taxon>Mycobacteriales</taxon>
        <taxon>Corynebacteriaceae</taxon>
        <taxon>Corynebacterium</taxon>
    </lineage>
</organism>
<dbReference type="PROSITE" id="PS50893">
    <property type="entry name" value="ABC_TRANSPORTER_2"/>
    <property type="match status" value="1"/>
</dbReference>
<evidence type="ECO:0000256" key="3">
    <source>
        <dbReference type="ARBA" id="ARBA00022840"/>
    </source>
</evidence>
<protein>
    <submittedName>
        <fullName evidence="5">ABC transporter ATP-binding protein</fullName>
    </submittedName>
</protein>
<dbReference type="CDD" id="cd03293">
    <property type="entry name" value="ABC_NrtD_SsuB_transporters"/>
    <property type="match status" value="1"/>
</dbReference>
<reference evidence="5 6" key="1">
    <citation type="journal article" date="2018" name="Nat. Biotechnol.">
        <title>A standardized bacterial taxonomy based on genome phylogeny substantially revises the tree of life.</title>
        <authorList>
            <person name="Parks D.H."/>
            <person name="Chuvochina M."/>
            <person name="Waite D.W."/>
            <person name="Rinke C."/>
            <person name="Skarshewski A."/>
            <person name="Chaumeil P.A."/>
            <person name="Hugenholtz P."/>
        </authorList>
    </citation>
    <scope>NUCLEOTIDE SEQUENCE [LARGE SCALE GENOMIC DNA]</scope>
    <source>
        <strain evidence="5">UBA11247</strain>
    </source>
</reference>
<evidence type="ECO:0000256" key="1">
    <source>
        <dbReference type="ARBA" id="ARBA00022448"/>
    </source>
</evidence>
<dbReference type="Pfam" id="PF00005">
    <property type="entry name" value="ABC_tran"/>
    <property type="match status" value="1"/>
</dbReference>
<dbReference type="InterPro" id="IPR050166">
    <property type="entry name" value="ABC_transporter_ATP-bind"/>
</dbReference>
<dbReference type="Proteomes" id="UP000261739">
    <property type="component" value="Unassembled WGS sequence"/>
</dbReference>
<evidence type="ECO:0000313" key="6">
    <source>
        <dbReference type="Proteomes" id="UP000261739"/>
    </source>
</evidence>
<feature type="domain" description="ABC transporter" evidence="4">
    <location>
        <begin position="19"/>
        <end position="255"/>
    </location>
</feature>
<name>A0A3D4SX33_9CORY</name>
<dbReference type="SUPFAM" id="SSF52540">
    <property type="entry name" value="P-loop containing nucleoside triphosphate hydrolases"/>
    <property type="match status" value="1"/>
</dbReference>
<comment type="caution">
    <text evidence="5">The sequence shown here is derived from an EMBL/GenBank/DDBJ whole genome shotgun (WGS) entry which is preliminary data.</text>
</comment>
<dbReference type="PANTHER" id="PTHR42788:SF13">
    <property type="entry name" value="ALIPHATIC SULFONATES IMPORT ATP-BINDING PROTEIN SSUB"/>
    <property type="match status" value="1"/>
</dbReference>
<keyword evidence="1" id="KW-0813">Transport</keyword>
<dbReference type="PROSITE" id="PS00211">
    <property type="entry name" value="ABC_TRANSPORTER_1"/>
    <property type="match status" value="1"/>
</dbReference>
<evidence type="ECO:0000259" key="4">
    <source>
        <dbReference type="PROSITE" id="PS50893"/>
    </source>
</evidence>
<dbReference type="InterPro" id="IPR003593">
    <property type="entry name" value="AAA+_ATPase"/>
</dbReference>
<proteinExistence type="predicted"/>
<keyword evidence="3 5" id="KW-0067">ATP-binding</keyword>
<dbReference type="Gene3D" id="3.40.50.300">
    <property type="entry name" value="P-loop containing nucleotide triphosphate hydrolases"/>
    <property type="match status" value="1"/>
</dbReference>
<gene>
    <name evidence="5" type="ORF">DIW82_03330</name>
</gene>
<sequence>MTTQNSSPPASQPSTPPKISVWGVSKHFPIGSRDGSATTLTALDETTFDIADGEFVSLLGPSGCGKSTLLDLLSGLTAPDSGEILVDGAPVTGPGPDRGIVFQQYALLPWRTAQGNIEFALENSVHSRRQRRETARHFLDLVGLTDFADRYPAELSGGMKQRIAIARSLSYDPSVLLMDEPFAALDAFTRESLQDLLLDIRETTRKTIVFVTHSIDEAVYLSDRIAVMTARPGRIRAVEPVLIDRSAEDVRSSAGFRALRHELWLQLQQEVHA</sequence>
<evidence type="ECO:0000313" key="5">
    <source>
        <dbReference type="EMBL" id="HCT13838.1"/>
    </source>
</evidence>
<dbReference type="PANTHER" id="PTHR42788">
    <property type="entry name" value="TAURINE IMPORT ATP-BINDING PROTEIN-RELATED"/>
    <property type="match status" value="1"/>
</dbReference>
<dbReference type="InterPro" id="IPR017871">
    <property type="entry name" value="ABC_transporter-like_CS"/>
</dbReference>
<dbReference type="InterPro" id="IPR003439">
    <property type="entry name" value="ABC_transporter-like_ATP-bd"/>
</dbReference>
<dbReference type="GO" id="GO:0016887">
    <property type="term" value="F:ATP hydrolysis activity"/>
    <property type="evidence" value="ECO:0007669"/>
    <property type="project" value="InterPro"/>
</dbReference>
<dbReference type="EMBL" id="DQID01000094">
    <property type="protein sequence ID" value="HCT13838.1"/>
    <property type="molecule type" value="Genomic_DNA"/>
</dbReference>